<feature type="region of interest" description="Disordered" evidence="1">
    <location>
        <begin position="1"/>
        <end position="21"/>
    </location>
</feature>
<evidence type="ECO:0000313" key="3">
    <source>
        <dbReference type="Proteomes" id="UP001472677"/>
    </source>
</evidence>
<accession>A0ABR2B6L4</accession>
<keyword evidence="3" id="KW-1185">Reference proteome</keyword>
<feature type="compositionally biased region" description="Low complexity" evidence="1">
    <location>
        <begin position="1"/>
        <end position="12"/>
    </location>
</feature>
<protein>
    <submittedName>
        <fullName evidence="2">Uncharacterized protein</fullName>
    </submittedName>
</protein>
<dbReference type="EMBL" id="JBBPBM010000167">
    <property type="protein sequence ID" value="KAK8502517.1"/>
    <property type="molecule type" value="Genomic_DNA"/>
</dbReference>
<comment type="caution">
    <text evidence="2">The sequence shown here is derived from an EMBL/GenBank/DDBJ whole genome shotgun (WGS) entry which is preliminary data.</text>
</comment>
<evidence type="ECO:0000256" key="1">
    <source>
        <dbReference type="SAM" id="MobiDB-lite"/>
    </source>
</evidence>
<evidence type="ECO:0000313" key="2">
    <source>
        <dbReference type="EMBL" id="KAK8502517.1"/>
    </source>
</evidence>
<proteinExistence type="predicted"/>
<name>A0ABR2B6L4_9ROSI</name>
<organism evidence="2 3">
    <name type="scientific">Hibiscus sabdariffa</name>
    <name type="common">roselle</name>
    <dbReference type="NCBI Taxonomy" id="183260"/>
    <lineage>
        <taxon>Eukaryota</taxon>
        <taxon>Viridiplantae</taxon>
        <taxon>Streptophyta</taxon>
        <taxon>Embryophyta</taxon>
        <taxon>Tracheophyta</taxon>
        <taxon>Spermatophyta</taxon>
        <taxon>Magnoliopsida</taxon>
        <taxon>eudicotyledons</taxon>
        <taxon>Gunneridae</taxon>
        <taxon>Pentapetalae</taxon>
        <taxon>rosids</taxon>
        <taxon>malvids</taxon>
        <taxon>Malvales</taxon>
        <taxon>Malvaceae</taxon>
        <taxon>Malvoideae</taxon>
        <taxon>Hibiscus</taxon>
    </lineage>
</organism>
<gene>
    <name evidence="2" type="ORF">V6N12_005502</name>
</gene>
<dbReference type="Proteomes" id="UP001472677">
    <property type="component" value="Unassembled WGS sequence"/>
</dbReference>
<sequence length="120" mass="13157">MALTSSPFSISSRHIRHSPPSSPSILLPCILTIAGSMVSANIRLSSIAISHWTSMNVVSKSQLVSRALDMASSAFMASHISTLLFCTKDFTFYKSKLFEQNKGNNNFKNQNYSLLGLTII</sequence>
<reference evidence="2 3" key="1">
    <citation type="journal article" date="2024" name="G3 (Bethesda)">
        <title>Genome assembly of Hibiscus sabdariffa L. provides insights into metabolisms of medicinal natural products.</title>
        <authorList>
            <person name="Kim T."/>
        </authorList>
    </citation>
    <scope>NUCLEOTIDE SEQUENCE [LARGE SCALE GENOMIC DNA]</scope>
    <source>
        <strain evidence="2">TK-2024</strain>
        <tissue evidence="2">Old leaves</tissue>
    </source>
</reference>